<sequence>MIPTLAGRLQTRIFVLATVGALLTALIVPVLPGRPASLGAAYRTAFLMLLAVIVVGLVWELVYHLLMQFRWDKDWPTVFGLVTIVPEGAVMWLLLNTGTVPGVEGHVSASMFLTMFVFVWLGQWLFVNGPMRVLFVQWRLRGGRLL</sequence>
<proteinExistence type="predicted"/>
<evidence type="ECO:0000256" key="1">
    <source>
        <dbReference type="SAM" id="Phobius"/>
    </source>
</evidence>
<dbReference type="RefSeq" id="WP_173093332.1">
    <property type="nucleotide sequence ID" value="NZ_CP053892.1"/>
</dbReference>
<name>A0A7D3ZUY2_ACTVE</name>
<feature type="transmembrane region" description="Helical" evidence="1">
    <location>
        <begin position="107"/>
        <end position="127"/>
    </location>
</feature>
<feature type="transmembrane region" description="Helical" evidence="1">
    <location>
        <begin position="44"/>
        <end position="66"/>
    </location>
</feature>
<evidence type="ECO:0000313" key="3">
    <source>
        <dbReference type="Proteomes" id="UP000501240"/>
    </source>
</evidence>
<reference evidence="2 3" key="1">
    <citation type="submission" date="2020-05" db="EMBL/GenBank/DDBJ databases">
        <title>Actinomadura verrucosospora NRRL-B18236 (PFL_A860) Genome sequencing and assembly.</title>
        <authorList>
            <person name="Samborskyy M."/>
        </authorList>
    </citation>
    <scope>NUCLEOTIDE SEQUENCE [LARGE SCALE GENOMIC DNA]</scope>
    <source>
        <strain evidence="2 3">NRRL:B18236</strain>
    </source>
</reference>
<organism evidence="2 3">
    <name type="scientific">Actinomadura verrucosospora</name>
    <dbReference type="NCBI Taxonomy" id="46165"/>
    <lineage>
        <taxon>Bacteria</taxon>
        <taxon>Bacillati</taxon>
        <taxon>Actinomycetota</taxon>
        <taxon>Actinomycetes</taxon>
        <taxon>Streptosporangiales</taxon>
        <taxon>Thermomonosporaceae</taxon>
        <taxon>Actinomadura</taxon>
    </lineage>
</organism>
<accession>A0A7D3ZUY2</accession>
<protein>
    <submittedName>
        <fullName evidence="2">Uncharacterized protein</fullName>
    </submittedName>
</protein>
<gene>
    <name evidence="2" type="ORF">ACTIVE_1022</name>
</gene>
<keyword evidence="3" id="KW-1185">Reference proteome</keyword>
<dbReference type="Proteomes" id="UP000501240">
    <property type="component" value="Chromosome"/>
</dbReference>
<evidence type="ECO:0000313" key="2">
    <source>
        <dbReference type="EMBL" id="QKG19386.1"/>
    </source>
</evidence>
<keyword evidence="1" id="KW-0472">Membrane</keyword>
<dbReference type="EMBL" id="CP053892">
    <property type="protein sequence ID" value="QKG19386.1"/>
    <property type="molecule type" value="Genomic_DNA"/>
</dbReference>
<feature type="transmembrane region" description="Helical" evidence="1">
    <location>
        <begin position="12"/>
        <end position="32"/>
    </location>
</feature>
<keyword evidence="1" id="KW-1133">Transmembrane helix</keyword>
<feature type="transmembrane region" description="Helical" evidence="1">
    <location>
        <begin position="78"/>
        <end position="95"/>
    </location>
</feature>
<dbReference type="AlphaFoldDB" id="A0A7D3ZUY2"/>
<keyword evidence="1" id="KW-0812">Transmembrane</keyword>